<dbReference type="InterPro" id="IPR009057">
    <property type="entry name" value="Homeodomain-like_sf"/>
</dbReference>
<accession>A0A285D267</accession>
<dbReference type="AlphaFoldDB" id="A0A285D267"/>
<reference evidence="2" key="1">
    <citation type="submission" date="2017-08" db="EMBL/GenBank/DDBJ databases">
        <authorList>
            <person name="Varghese N."/>
            <person name="Submissions S."/>
        </authorList>
    </citation>
    <scope>NUCLEOTIDE SEQUENCE [LARGE SCALE GENOMIC DNA]</scope>
    <source>
        <strain evidence="2">JA234</strain>
    </source>
</reference>
<keyword evidence="2" id="KW-1185">Reference proteome</keyword>
<proteinExistence type="predicted"/>
<dbReference type="EMBL" id="OAOQ01000015">
    <property type="protein sequence ID" value="SNX73408.1"/>
    <property type="molecule type" value="Genomic_DNA"/>
</dbReference>
<gene>
    <name evidence="1" type="ORF">SAMN05878503_11564</name>
</gene>
<dbReference type="Gene3D" id="1.10.357.10">
    <property type="entry name" value="Tetracycline Repressor, domain 2"/>
    <property type="match status" value="1"/>
</dbReference>
<evidence type="ECO:0000313" key="1">
    <source>
        <dbReference type="EMBL" id="SNX73408.1"/>
    </source>
</evidence>
<organism evidence="1 2">
    <name type="scientific">Cereibacter ovatus</name>
    <dbReference type="NCBI Taxonomy" id="439529"/>
    <lineage>
        <taxon>Bacteria</taxon>
        <taxon>Pseudomonadati</taxon>
        <taxon>Pseudomonadota</taxon>
        <taxon>Alphaproteobacteria</taxon>
        <taxon>Rhodobacterales</taxon>
        <taxon>Paracoccaceae</taxon>
        <taxon>Cereibacter</taxon>
    </lineage>
</organism>
<name>A0A285D267_9RHOB</name>
<dbReference type="SUPFAM" id="SSF46689">
    <property type="entry name" value="Homeodomain-like"/>
    <property type="match status" value="1"/>
</dbReference>
<sequence>MQMIAATAGLPKADLHHDFPTKETLYRRVVQDIFKIWLHAADVFDKADCPAEGIGAYLGGKLKISGRHRFGAKV</sequence>
<dbReference type="Proteomes" id="UP000219467">
    <property type="component" value="Unassembled WGS sequence"/>
</dbReference>
<protein>
    <submittedName>
        <fullName evidence="1">TetR family transcriptional regulator</fullName>
    </submittedName>
</protein>
<evidence type="ECO:0000313" key="2">
    <source>
        <dbReference type="Proteomes" id="UP000219467"/>
    </source>
</evidence>